<gene>
    <name evidence="2" type="ORF">A3E44_03540</name>
</gene>
<reference evidence="2 3" key="1">
    <citation type="journal article" date="2016" name="Nat. Commun.">
        <title>Thousands of microbial genomes shed light on interconnected biogeochemical processes in an aquifer system.</title>
        <authorList>
            <person name="Anantharaman K."/>
            <person name="Brown C.T."/>
            <person name="Hug L.A."/>
            <person name="Sharon I."/>
            <person name="Castelle C.J."/>
            <person name="Probst A.J."/>
            <person name="Thomas B.C."/>
            <person name="Singh A."/>
            <person name="Wilkins M.J."/>
            <person name="Karaoz U."/>
            <person name="Brodie E.L."/>
            <person name="Williams K.H."/>
            <person name="Hubbard S.S."/>
            <person name="Banfield J.F."/>
        </authorList>
    </citation>
    <scope>NUCLEOTIDE SEQUENCE [LARGE SCALE GENOMIC DNA]</scope>
</reference>
<evidence type="ECO:0000313" key="3">
    <source>
        <dbReference type="Proteomes" id="UP000178603"/>
    </source>
</evidence>
<keyword evidence="1" id="KW-1133">Transmembrane helix</keyword>
<accession>A0A1F8AVQ3</accession>
<dbReference type="InterPro" id="IPR012902">
    <property type="entry name" value="N_methyl_site"/>
</dbReference>
<dbReference type="Proteomes" id="UP000178603">
    <property type="component" value="Unassembled WGS sequence"/>
</dbReference>
<evidence type="ECO:0000256" key="1">
    <source>
        <dbReference type="SAM" id="Phobius"/>
    </source>
</evidence>
<keyword evidence="1" id="KW-0812">Transmembrane</keyword>
<proteinExistence type="predicted"/>
<evidence type="ECO:0000313" key="2">
    <source>
        <dbReference type="EMBL" id="OGM55328.1"/>
    </source>
</evidence>
<evidence type="ECO:0008006" key="4">
    <source>
        <dbReference type="Google" id="ProtNLM"/>
    </source>
</evidence>
<name>A0A1F8AVQ3_9BACT</name>
<protein>
    <recommendedName>
        <fullName evidence="4">Prepilin-type N-terminal cleavage/methylation domain-containing protein</fullName>
    </recommendedName>
</protein>
<comment type="caution">
    <text evidence="2">The sequence shown here is derived from an EMBL/GenBank/DDBJ whole genome shotgun (WGS) entry which is preliminary data.</text>
</comment>
<dbReference type="EMBL" id="MGGW01000004">
    <property type="protein sequence ID" value="OGM55328.1"/>
    <property type="molecule type" value="Genomic_DNA"/>
</dbReference>
<sequence>MRTTKSGGFTLIELIIGVLMTTFIFLGASALILTLFGTSGKVKKSQTLDQTKNDIQVELSNNIRWAKIIDFDSNSITADANVYKFESDGKVYKNGAALTPGDVLVKNVTIKDYSRAVTGGEALSSLNISLDLEDVRSSNTSDHLSLVVSQRRTKIETGD</sequence>
<dbReference type="PROSITE" id="PS00409">
    <property type="entry name" value="PROKAR_NTER_METHYL"/>
    <property type="match status" value="1"/>
</dbReference>
<organism evidence="2 3">
    <name type="scientific">Candidatus Woesebacteria bacterium RIFCSPHIGHO2_12_FULL_41_24</name>
    <dbReference type="NCBI Taxonomy" id="1802510"/>
    <lineage>
        <taxon>Bacteria</taxon>
        <taxon>Candidatus Woeseibacteriota</taxon>
    </lineage>
</organism>
<feature type="transmembrane region" description="Helical" evidence="1">
    <location>
        <begin position="12"/>
        <end position="36"/>
    </location>
</feature>
<dbReference type="AlphaFoldDB" id="A0A1F8AVQ3"/>
<keyword evidence="1" id="KW-0472">Membrane</keyword>